<keyword evidence="9" id="KW-0472">Membrane</keyword>
<evidence type="ECO:0000313" key="12">
    <source>
        <dbReference type="Proteomes" id="UP000564644"/>
    </source>
</evidence>
<keyword evidence="5" id="KW-0547">Nucleotide-binding</keyword>
<dbReference type="InterPro" id="IPR004358">
    <property type="entry name" value="Sig_transdc_His_kin-like_C"/>
</dbReference>
<feature type="transmembrane region" description="Helical" evidence="9">
    <location>
        <begin position="5"/>
        <end position="23"/>
    </location>
</feature>
<dbReference type="PANTHER" id="PTHR43065:SF46">
    <property type="entry name" value="C4-DICARBOXYLATE TRANSPORT SENSOR PROTEIN DCTB"/>
    <property type="match status" value="1"/>
</dbReference>
<keyword evidence="9" id="KW-0812">Transmembrane</keyword>
<keyword evidence="8" id="KW-0902">Two-component regulatory system</keyword>
<dbReference type="SMART" id="SM00388">
    <property type="entry name" value="HisKA"/>
    <property type="match status" value="1"/>
</dbReference>
<dbReference type="NCBIfam" id="TIGR00229">
    <property type="entry name" value="sensory_box"/>
    <property type="match status" value="1"/>
</dbReference>
<dbReference type="InterPro" id="IPR036890">
    <property type="entry name" value="HATPase_C_sf"/>
</dbReference>
<dbReference type="PRINTS" id="PR00344">
    <property type="entry name" value="BCTRLSENSOR"/>
</dbReference>
<dbReference type="SUPFAM" id="SSF55874">
    <property type="entry name" value="ATPase domain of HSP90 chaperone/DNA topoisomerase II/histidine kinase"/>
    <property type="match status" value="1"/>
</dbReference>
<evidence type="ECO:0000313" key="11">
    <source>
        <dbReference type="EMBL" id="MBB6730225.1"/>
    </source>
</evidence>
<dbReference type="CDD" id="cd00082">
    <property type="entry name" value="HisKA"/>
    <property type="match status" value="1"/>
</dbReference>
<evidence type="ECO:0000256" key="2">
    <source>
        <dbReference type="ARBA" id="ARBA00012438"/>
    </source>
</evidence>
<dbReference type="Pfam" id="PF02518">
    <property type="entry name" value="HATPase_c"/>
    <property type="match status" value="1"/>
</dbReference>
<evidence type="ECO:0000256" key="4">
    <source>
        <dbReference type="ARBA" id="ARBA00022679"/>
    </source>
</evidence>
<dbReference type="InterPro" id="IPR035965">
    <property type="entry name" value="PAS-like_dom_sf"/>
</dbReference>
<dbReference type="InterPro" id="IPR013656">
    <property type="entry name" value="PAS_4"/>
</dbReference>
<dbReference type="GO" id="GO:0000155">
    <property type="term" value="F:phosphorelay sensor kinase activity"/>
    <property type="evidence" value="ECO:0007669"/>
    <property type="project" value="InterPro"/>
</dbReference>
<protein>
    <recommendedName>
        <fullName evidence="2">histidine kinase</fullName>
        <ecNumber evidence="2">2.7.13.3</ecNumber>
    </recommendedName>
</protein>
<feature type="domain" description="Histidine kinase" evidence="10">
    <location>
        <begin position="338"/>
        <end position="539"/>
    </location>
</feature>
<evidence type="ECO:0000259" key="10">
    <source>
        <dbReference type="PROSITE" id="PS50109"/>
    </source>
</evidence>
<evidence type="ECO:0000256" key="5">
    <source>
        <dbReference type="ARBA" id="ARBA00022741"/>
    </source>
</evidence>
<feature type="transmembrane region" description="Helical" evidence="9">
    <location>
        <begin position="91"/>
        <end position="115"/>
    </location>
</feature>
<comment type="catalytic activity">
    <reaction evidence="1">
        <text>ATP + protein L-histidine = ADP + protein N-phospho-L-histidine.</text>
        <dbReference type="EC" id="2.7.13.3"/>
    </reaction>
</comment>
<dbReference type="Gene3D" id="3.30.565.10">
    <property type="entry name" value="Histidine kinase-like ATPase, C-terminal domain"/>
    <property type="match status" value="1"/>
</dbReference>
<feature type="transmembrane region" description="Helical" evidence="9">
    <location>
        <begin position="155"/>
        <end position="180"/>
    </location>
</feature>
<dbReference type="AlphaFoldDB" id="A0A7X0VUB8"/>
<reference evidence="11 12" key="1">
    <citation type="submission" date="2020-08" db="EMBL/GenBank/DDBJ databases">
        <title>Cohnella phylogeny.</title>
        <authorList>
            <person name="Dunlap C."/>
        </authorList>
    </citation>
    <scope>NUCLEOTIDE SEQUENCE [LARGE SCALE GENOMIC DNA]</scope>
    <source>
        <strain evidence="11 12">CBP 2801</strain>
    </source>
</reference>
<dbReference type="EMBL" id="JACJVO010000005">
    <property type="protein sequence ID" value="MBB6730225.1"/>
    <property type="molecule type" value="Genomic_DNA"/>
</dbReference>
<evidence type="ECO:0000256" key="7">
    <source>
        <dbReference type="ARBA" id="ARBA00022840"/>
    </source>
</evidence>
<organism evidence="11 12">
    <name type="scientific">Cohnella zeiphila</name>
    <dbReference type="NCBI Taxonomy" id="2761120"/>
    <lineage>
        <taxon>Bacteria</taxon>
        <taxon>Bacillati</taxon>
        <taxon>Bacillota</taxon>
        <taxon>Bacilli</taxon>
        <taxon>Bacillales</taxon>
        <taxon>Paenibacillaceae</taxon>
        <taxon>Cohnella</taxon>
    </lineage>
</organism>
<dbReference type="EC" id="2.7.13.3" evidence="2"/>
<accession>A0A7X0VUB8</accession>
<dbReference type="RefSeq" id="WP_185127889.1">
    <property type="nucleotide sequence ID" value="NZ_JACJVO010000005.1"/>
</dbReference>
<dbReference type="InterPro" id="IPR036097">
    <property type="entry name" value="HisK_dim/P_sf"/>
</dbReference>
<dbReference type="Gene3D" id="1.10.287.130">
    <property type="match status" value="1"/>
</dbReference>
<keyword evidence="12" id="KW-1185">Reference proteome</keyword>
<keyword evidence="6" id="KW-0418">Kinase</keyword>
<evidence type="ECO:0000256" key="8">
    <source>
        <dbReference type="ARBA" id="ARBA00023012"/>
    </source>
</evidence>
<dbReference type="Pfam" id="PF08448">
    <property type="entry name" value="PAS_4"/>
    <property type="match status" value="1"/>
</dbReference>
<dbReference type="SUPFAM" id="SSF55785">
    <property type="entry name" value="PYP-like sensor domain (PAS domain)"/>
    <property type="match status" value="1"/>
</dbReference>
<name>A0A7X0VUB8_9BACL</name>
<evidence type="ECO:0000256" key="9">
    <source>
        <dbReference type="SAM" id="Phobius"/>
    </source>
</evidence>
<dbReference type="SUPFAM" id="SSF47384">
    <property type="entry name" value="Homodimeric domain of signal transducing histidine kinase"/>
    <property type="match status" value="1"/>
</dbReference>
<keyword evidence="7" id="KW-0067">ATP-binding</keyword>
<proteinExistence type="predicted"/>
<evidence type="ECO:0000256" key="1">
    <source>
        <dbReference type="ARBA" id="ARBA00000085"/>
    </source>
</evidence>
<feature type="transmembrane region" description="Helical" evidence="9">
    <location>
        <begin position="61"/>
        <end position="85"/>
    </location>
</feature>
<dbReference type="SMART" id="SM00387">
    <property type="entry name" value="HATPase_c"/>
    <property type="match status" value="1"/>
</dbReference>
<keyword evidence="4" id="KW-0808">Transferase</keyword>
<dbReference type="PANTHER" id="PTHR43065">
    <property type="entry name" value="SENSOR HISTIDINE KINASE"/>
    <property type="match status" value="1"/>
</dbReference>
<dbReference type="InterPro" id="IPR003661">
    <property type="entry name" value="HisK_dim/P_dom"/>
</dbReference>
<dbReference type="InterPro" id="IPR005467">
    <property type="entry name" value="His_kinase_dom"/>
</dbReference>
<dbReference type="Pfam" id="PF00512">
    <property type="entry name" value="HisKA"/>
    <property type="match status" value="1"/>
</dbReference>
<evidence type="ECO:0000256" key="6">
    <source>
        <dbReference type="ARBA" id="ARBA00022777"/>
    </source>
</evidence>
<dbReference type="InterPro" id="IPR000014">
    <property type="entry name" value="PAS"/>
</dbReference>
<keyword evidence="9" id="KW-1133">Transmembrane helix</keyword>
<dbReference type="PROSITE" id="PS50109">
    <property type="entry name" value="HIS_KIN"/>
    <property type="match status" value="1"/>
</dbReference>
<dbReference type="InterPro" id="IPR003594">
    <property type="entry name" value="HATPase_dom"/>
</dbReference>
<sequence>MWQYTLLQIFIALMPIGALQFWLNHPARARYTPAFMAAASGVSMLLGMFHSNGLERFDLRMVPFLIGSLYGGIPGASVMTVLYVASHLGQIGDVFISVMLGVFLLGLVPFLFSLISTFQHAGLRGKLTLSMKLAAVAVLIPFIESWDFLPRGESILRISVSGIFVLVIVEACVACSVYLIESGLGRMRLESELRRVQAERDAETKRLRQFAELSPLAVLFVNEEDQVTYLNKLALEWLPPANRQEAAGAPYPEVFKPLGDEALAGAVGRVLRGEDQLYHMLRLGGRMYYVVVSEWKRPLDGRAEGAVLLAQDVTELQRLRDELGKMERLSLVGQMAASITHEIRNPMAVIRGFIQLLNERSQKDQQSYFHIILQELDRANGIINDFLSLAQNRIVEKSDCDLHELLEDLMPLIWADANMRGQSVELQLCERVDSLELNIKEIKQLVLNLSRNGMEAMNDKGVLRIETLDFPDSVELRVTDNGTGIPPEKLEHLFEPFYTTKTNGTGLGLALCLSIVERHRGKIRVESKLGEGTMFAVTFCKPGRDCW</sequence>
<gene>
    <name evidence="11" type="ORF">H7C18_04870</name>
</gene>
<dbReference type="Gene3D" id="3.30.450.20">
    <property type="entry name" value="PAS domain"/>
    <property type="match status" value="1"/>
</dbReference>
<keyword evidence="3" id="KW-0597">Phosphoprotein</keyword>
<dbReference type="Proteomes" id="UP000564644">
    <property type="component" value="Unassembled WGS sequence"/>
</dbReference>
<comment type="caution">
    <text evidence="11">The sequence shown here is derived from an EMBL/GenBank/DDBJ whole genome shotgun (WGS) entry which is preliminary data.</text>
</comment>
<evidence type="ECO:0000256" key="3">
    <source>
        <dbReference type="ARBA" id="ARBA00022553"/>
    </source>
</evidence>
<dbReference type="GO" id="GO:0005524">
    <property type="term" value="F:ATP binding"/>
    <property type="evidence" value="ECO:0007669"/>
    <property type="project" value="UniProtKB-KW"/>
</dbReference>
<feature type="transmembrane region" description="Helical" evidence="9">
    <location>
        <begin position="29"/>
        <end position="49"/>
    </location>
</feature>